<dbReference type="Pfam" id="PF13005">
    <property type="entry name" value="zf-IS66"/>
    <property type="match status" value="1"/>
</dbReference>
<protein>
    <recommendedName>
        <fullName evidence="2">Transposase IS66 zinc-finger binding domain-containing protein</fullName>
    </recommendedName>
</protein>
<evidence type="ECO:0000313" key="4">
    <source>
        <dbReference type="Proteomes" id="UP000231259"/>
    </source>
</evidence>
<name>A0A2G8RJ21_9RHOB</name>
<proteinExistence type="predicted"/>
<feature type="region of interest" description="Disordered" evidence="1">
    <location>
        <begin position="1"/>
        <end position="24"/>
    </location>
</feature>
<comment type="caution">
    <text evidence="3">The sequence shown here is derived from an EMBL/GenBank/DDBJ whole genome shotgun (WGS) entry which is preliminary data.</text>
</comment>
<keyword evidence="4" id="KW-1185">Reference proteome</keyword>
<dbReference type="InterPro" id="IPR052344">
    <property type="entry name" value="Transposase-related"/>
</dbReference>
<dbReference type="PANTHER" id="PTHR33678">
    <property type="entry name" value="BLL1576 PROTEIN"/>
    <property type="match status" value="1"/>
</dbReference>
<reference evidence="3 4" key="1">
    <citation type="submission" date="2013-09" db="EMBL/GenBank/DDBJ databases">
        <title>Genome sequencing of Phaeobacter antarcticus sp. nov. SM1211.</title>
        <authorList>
            <person name="Zhang X.-Y."/>
            <person name="Liu C."/>
            <person name="Chen X.-L."/>
            <person name="Xie B.-B."/>
            <person name="Qin Q.-L."/>
            <person name="Rong J.-C."/>
            <person name="Zhang Y.-Z."/>
        </authorList>
    </citation>
    <scope>NUCLEOTIDE SEQUENCE [LARGE SCALE GENOMIC DNA]</scope>
    <source>
        <strain evidence="3 4">SM1211</strain>
    </source>
</reference>
<gene>
    <name evidence="3" type="ORF">P775_03515</name>
</gene>
<dbReference type="EMBL" id="AWWI01000029">
    <property type="protein sequence ID" value="PIL21584.1"/>
    <property type="molecule type" value="Genomic_DNA"/>
</dbReference>
<evidence type="ECO:0000313" key="3">
    <source>
        <dbReference type="EMBL" id="PIL21584.1"/>
    </source>
</evidence>
<dbReference type="AlphaFoldDB" id="A0A2G8RJ21"/>
<feature type="domain" description="Transposase IS66 zinc-finger binding" evidence="2">
    <location>
        <begin position="38"/>
        <end position="89"/>
    </location>
</feature>
<dbReference type="InterPro" id="IPR024474">
    <property type="entry name" value="Znf_dom_IS66"/>
</dbReference>
<evidence type="ECO:0000259" key="2">
    <source>
        <dbReference type="Pfam" id="PF13005"/>
    </source>
</evidence>
<evidence type="ECO:0000256" key="1">
    <source>
        <dbReference type="SAM" id="MobiDB-lite"/>
    </source>
</evidence>
<organism evidence="3 4">
    <name type="scientific">Puniceibacterium antarcticum</name>
    <dbReference type="NCBI Taxonomy" id="1206336"/>
    <lineage>
        <taxon>Bacteria</taxon>
        <taxon>Pseudomonadati</taxon>
        <taxon>Pseudomonadota</taxon>
        <taxon>Alphaproteobacteria</taxon>
        <taxon>Rhodobacterales</taxon>
        <taxon>Paracoccaceae</taxon>
        <taxon>Puniceibacterium</taxon>
    </lineage>
</organism>
<sequence length="110" mass="12254">MRPEAELPSERHWSSDTGDGHLQAHLERTERVIEPDSTLCPSGCGEMVKVGVVLKTRLWREDRSERLDLIPARPRVLVTIRPKGVCRSCNGASHAQAPAPEWLVPRGLPT</sequence>
<dbReference type="PANTHER" id="PTHR33678:SF1">
    <property type="entry name" value="BLL1576 PROTEIN"/>
    <property type="match status" value="1"/>
</dbReference>
<accession>A0A2G8RJ21</accession>
<dbReference type="Proteomes" id="UP000231259">
    <property type="component" value="Unassembled WGS sequence"/>
</dbReference>